<feature type="signal peptide" evidence="1">
    <location>
        <begin position="1"/>
        <end position="23"/>
    </location>
</feature>
<keyword evidence="3" id="KW-1185">Reference proteome</keyword>
<evidence type="ECO:0000256" key="1">
    <source>
        <dbReference type="SAM" id="SignalP"/>
    </source>
</evidence>
<reference evidence="2" key="1">
    <citation type="submission" date="2023-07" db="EMBL/GenBank/DDBJ databases">
        <authorList>
            <consortium name="CYATHOMIX"/>
        </authorList>
    </citation>
    <scope>NUCLEOTIDE SEQUENCE</scope>
    <source>
        <strain evidence="2">N/A</strain>
    </source>
</reference>
<dbReference type="Proteomes" id="UP001176961">
    <property type="component" value="Unassembled WGS sequence"/>
</dbReference>
<dbReference type="AlphaFoldDB" id="A0AA36H0B3"/>
<name>A0AA36H0B3_CYLNA</name>
<keyword evidence="1" id="KW-0732">Signal</keyword>
<evidence type="ECO:0000313" key="2">
    <source>
        <dbReference type="EMBL" id="CAJ0601562.1"/>
    </source>
</evidence>
<gene>
    <name evidence="2" type="ORF">CYNAS_LOCUS13545</name>
</gene>
<sequence>MLFSKILVVFFIVLCAIAYSADARRREWERDCPACRRGDMRYNEDECRKCRAKHPRFIRGGGQFR</sequence>
<proteinExistence type="predicted"/>
<protein>
    <submittedName>
        <fullName evidence="2">Uncharacterized protein</fullName>
    </submittedName>
</protein>
<comment type="caution">
    <text evidence="2">The sequence shown here is derived from an EMBL/GenBank/DDBJ whole genome shotgun (WGS) entry which is preliminary data.</text>
</comment>
<feature type="chain" id="PRO_5041397276" evidence="1">
    <location>
        <begin position="24"/>
        <end position="65"/>
    </location>
</feature>
<accession>A0AA36H0B3</accession>
<evidence type="ECO:0000313" key="3">
    <source>
        <dbReference type="Proteomes" id="UP001176961"/>
    </source>
</evidence>
<organism evidence="2 3">
    <name type="scientific">Cylicocyclus nassatus</name>
    <name type="common">Nematode worm</name>
    <dbReference type="NCBI Taxonomy" id="53992"/>
    <lineage>
        <taxon>Eukaryota</taxon>
        <taxon>Metazoa</taxon>
        <taxon>Ecdysozoa</taxon>
        <taxon>Nematoda</taxon>
        <taxon>Chromadorea</taxon>
        <taxon>Rhabditida</taxon>
        <taxon>Rhabditina</taxon>
        <taxon>Rhabditomorpha</taxon>
        <taxon>Strongyloidea</taxon>
        <taxon>Strongylidae</taxon>
        <taxon>Cylicocyclus</taxon>
    </lineage>
</organism>
<dbReference type="EMBL" id="CATQJL010000305">
    <property type="protein sequence ID" value="CAJ0601562.1"/>
    <property type="molecule type" value="Genomic_DNA"/>
</dbReference>